<organism evidence="5">
    <name type="scientific">Nitella hyalina</name>
    <name type="common">Many-branched stonewort</name>
    <dbReference type="NCBI Taxonomy" id="181804"/>
    <lineage>
        <taxon>Eukaryota</taxon>
        <taxon>Viridiplantae</taxon>
        <taxon>Streptophyta</taxon>
        <taxon>Charophyceae</taxon>
        <taxon>Charales</taxon>
        <taxon>Characeae</taxon>
        <taxon>Nitella</taxon>
    </lineage>
</organism>
<accession>A0A2H4G396</accession>
<reference evidence="5" key="1">
    <citation type="submission" date="2016-05" db="EMBL/GenBank/DDBJ databases">
        <authorList>
            <person name="Lavstsen T."/>
            <person name="Jespersen J.S."/>
        </authorList>
    </citation>
    <scope>NUCLEOTIDE SEQUENCE</scope>
</reference>
<dbReference type="EMBL" id="KX306884">
    <property type="protein sequence ID" value="APP89420.1"/>
    <property type="molecule type" value="Genomic_DNA"/>
</dbReference>
<keyword evidence="5" id="KW-0150">Chloroplast</keyword>
<comment type="subunit">
    <text evidence="4">Part of the 50S ribosomal subunit.</text>
</comment>
<dbReference type="GO" id="GO:0005840">
    <property type="term" value="C:ribosome"/>
    <property type="evidence" value="ECO:0007669"/>
    <property type="project" value="UniProtKB-KW"/>
</dbReference>
<dbReference type="Pfam" id="PF00276">
    <property type="entry name" value="Ribosomal_L23"/>
    <property type="match status" value="1"/>
</dbReference>
<comment type="similarity">
    <text evidence="1 4">Belongs to the universal ribosomal protein uL23 family.</text>
</comment>
<sequence>MDKIKKPILTEKSISLLGKRQYTFEVDINVTKWQAKKWMEKHFKIRIRSIKSYYVPIKNKKNKTNIGKRKRRKRMIFNLQVGNSIPISSIN</sequence>
<evidence type="ECO:0000313" key="5">
    <source>
        <dbReference type="EMBL" id="APP89420.1"/>
    </source>
</evidence>
<dbReference type="GO" id="GO:0003735">
    <property type="term" value="F:structural constituent of ribosome"/>
    <property type="evidence" value="ECO:0007669"/>
    <property type="project" value="InterPro"/>
</dbReference>
<dbReference type="InterPro" id="IPR013025">
    <property type="entry name" value="Ribosomal_uL23-like"/>
</dbReference>
<gene>
    <name evidence="4 5" type="primary">rpl23</name>
</gene>
<dbReference type="HAMAP" id="MF_01369_B">
    <property type="entry name" value="Ribosomal_uL23_B"/>
    <property type="match status" value="1"/>
</dbReference>
<dbReference type="GO" id="GO:0009507">
    <property type="term" value="C:chloroplast"/>
    <property type="evidence" value="ECO:0007669"/>
    <property type="project" value="UniProtKB-SubCell"/>
</dbReference>
<dbReference type="AlphaFoldDB" id="A0A2H4G396"/>
<keyword evidence="3 4" id="KW-0687">Ribonucleoprotein</keyword>
<dbReference type="Gene3D" id="3.30.70.330">
    <property type="match status" value="1"/>
</dbReference>
<dbReference type="InterPro" id="IPR012677">
    <property type="entry name" value="Nucleotide-bd_a/b_plait_sf"/>
</dbReference>
<keyword evidence="4" id="KW-0699">rRNA-binding</keyword>
<evidence type="ECO:0000256" key="2">
    <source>
        <dbReference type="ARBA" id="ARBA00022980"/>
    </source>
</evidence>
<proteinExistence type="inferred from homology"/>
<dbReference type="GO" id="GO:0006412">
    <property type="term" value="P:translation"/>
    <property type="evidence" value="ECO:0007669"/>
    <property type="project" value="UniProtKB-UniRule"/>
</dbReference>
<dbReference type="GO" id="GO:1990904">
    <property type="term" value="C:ribonucleoprotein complex"/>
    <property type="evidence" value="ECO:0007669"/>
    <property type="project" value="UniProtKB-KW"/>
</dbReference>
<dbReference type="SUPFAM" id="SSF54189">
    <property type="entry name" value="Ribosomal proteins S24e, L23 and L15e"/>
    <property type="match status" value="1"/>
</dbReference>
<geneLocation type="chloroplast" evidence="5"/>
<comment type="subcellular location">
    <subcellularLocation>
        <location evidence="4">Plastid</location>
        <location evidence="4">Chloroplast</location>
    </subcellularLocation>
</comment>
<comment type="function">
    <text evidence="4">Binds to 23S rRNA.</text>
</comment>
<protein>
    <recommendedName>
        <fullName evidence="4">Large ribosomal subunit protein uL23c</fullName>
    </recommendedName>
</protein>
<keyword evidence="2 4" id="KW-0689">Ribosomal protein</keyword>
<dbReference type="GO" id="GO:0019843">
    <property type="term" value="F:rRNA binding"/>
    <property type="evidence" value="ECO:0007669"/>
    <property type="project" value="UniProtKB-UniRule"/>
</dbReference>
<evidence type="ECO:0000256" key="3">
    <source>
        <dbReference type="ARBA" id="ARBA00023274"/>
    </source>
</evidence>
<dbReference type="InterPro" id="IPR012678">
    <property type="entry name" value="Ribosomal_uL23/eL15/eS24_sf"/>
</dbReference>
<evidence type="ECO:0000256" key="4">
    <source>
        <dbReference type="HAMAP-Rule" id="MF_01369"/>
    </source>
</evidence>
<evidence type="ECO:0000256" key="1">
    <source>
        <dbReference type="ARBA" id="ARBA00006700"/>
    </source>
</evidence>
<keyword evidence="4" id="KW-0694">RNA-binding</keyword>
<name>A0A2H4G396_NITHY</name>
<keyword evidence="5" id="KW-0934">Plastid</keyword>